<dbReference type="PATRIC" id="fig|214092.21.peg.2898"/>
<name>A0A0H2W5P2_YERPE</name>
<dbReference type="PIR" id="AE0303">
    <property type="entry name" value="AE0303"/>
</dbReference>
<evidence type="ECO:0000313" key="2">
    <source>
        <dbReference type="Proteomes" id="UP000000815"/>
    </source>
</evidence>
<gene>
    <name evidence="1" type="ordered locus">YPO2484</name>
</gene>
<dbReference type="STRING" id="214092.YPO2484"/>
<dbReference type="HOGENOM" id="CLU_3207267_0_0_6"/>
<reference evidence="1 2" key="1">
    <citation type="journal article" date="2001" name="Nature">
        <title>Genome sequence of Yersinia pestis, the causative agent of plague.</title>
        <authorList>
            <person name="Parkhill J."/>
            <person name="Wren B.W."/>
            <person name="Thomson N.R."/>
            <person name="Titball R.W."/>
            <person name="Holden M.T.G."/>
            <person name="Prentice M.B."/>
            <person name="Sebaihia M."/>
            <person name="James K.D."/>
            <person name="Churcher C."/>
            <person name="Mungall K.L."/>
            <person name="Baker S."/>
            <person name="Basham D."/>
            <person name="Bentley S.D."/>
            <person name="Brooks K."/>
            <person name="Cerdeno-Tarraga A.M."/>
            <person name="Chillingworth T."/>
            <person name="Cronin A."/>
            <person name="Davies R.M."/>
            <person name="Davis P."/>
            <person name="Dougan G."/>
            <person name="Feltwell T."/>
            <person name="Hamlin N."/>
            <person name="Holroyd S."/>
            <person name="Jagels K."/>
            <person name="Leather S."/>
            <person name="Karlyshev A.V."/>
            <person name="Moule S."/>
            <person name="Oyston P.C.F."/>
            <person name="Quail M."/>
            <person name="Rutherford K."/>
            <person name="Simmonds M."/>
            <person name="Skelton J."/>
            <person name="Stevens K."/>
            <person name="Whitehead S."/>
            <person name="Barrell B.G."/>
        </authorList>
    </citation>
    <scope>NUCLEOTIDE SEQUENCE [LARGE SCALE GENOMIC DNA]</scope>
    <source>
        <strain evidence="2">CO-92 / Biovar Orientalis</strain>
    </source>
</reference>
<organism evidence="1 2">
    <name type="scientific">Yersinia pestis</name>
    <dbReference type="NCBI Taxonomy" id="632"/>
    <lineage>
        <taxon>Bacteria</taxon>
        <taxon>Pseudomonadati</taxon>
        <taxon>Pseudomonadota</taxon>
        <taxon>Gammaproteobacteria</taxon>
        <taxon>Enterobacterales</taxon>
        <taxon>Yersiniaceae</taxon>
        <taxon>Yersinia</taxon>
    </lineage>
</organism>
<keyword evidence="2" id="KW-1185">Reference proteome</keyword>
<dbReference type="Proteomes" id="UP000000815">
    <property type="component" value="Chromosome"/>
</dbReference>
<accession>Q74T86</accession>
<dbReference type="KEGG" id="ype:YPO2484"/>
<evidence type="ECO:0000313" key="1">
    <source>
        <dbReference type="EMBL" id="CAL21112.1"/>
    </source>
</evidence>
<dbReference type="EMBL" id="AL590842">
    <property type="protein sequence ID" value="CAL21112.1"/>
    <property type="molecule type" value="Genomic_DNA"/>
</dbReference>
<sequence length="55" mass="6295">MLKGWLCWSRLLVFVLVFDLPDHMTSDGHDNRAEKPSNIKVADDKFLKNNGVDAH</sequence>
<dbReference type="RefSeq" id="WP_002213827.1">
    <property type="nucleotide sequence ID" value="NZ_CP009704.1"/>
</dbReference>
<dbReference type="PaxDb" id="214092-YPO2484"/>
<protein>
    <submittedName>
        <fullName evidence="1">Uncharacterized protein</fullName>
    </submittedName>
</protein>
<proteinExistence type="predicted"/>
<dbReference type="GeneID" id="71203581"/>
<dbReference type="OrthoDB" id="2664633at2"/>
<accession>A0A0H2W5P2</accession>
<dbReference type="AlphaFoldDB" id="A0A0H2W5P2"/>